<dbReference type="RefSeq" id="WP_129694595.1">
    <property type="nucleotide sequence ID" value="NZ_CP143577.1"/>
</dbReference>
<dbReference type="EMBL" id="CP143577">
    <property type="protein sequence ID" value="WVN22269.1"/>
    <property type="molecule type" value="Genomic_DNA"/>
</dbReference>
<keyword evidence="2" id="KW-1185">Reference proteome</keyword>
<reference evidence="1" key="1">
    <citation type="submission" date="2024-01" db="EMBL/GenBank/DDBJ databases">
        <title>Complete genome sequence of Mycoplasma arginini type strain G 230.</title>
        <authorList>
            <person name="Spergser J."/>
        </authorList>
    </citation>
    <scope>NUCLEOTIDE SEQUENCE</scope>
    <source>
        <strain evidence="1">NCTC 10129</strain>
    </source>
</reference>
<evidence type="ECO:0000313" key="1">
    <source>
        <dbReference type="EMBL" id="WVN22269.1"/>
    </source>
</evidence>
<sequence length="62" mass="7379">MNDKEIVPATVFEANKSFWKNCDEDFKQSSRFYKKNSYIYADNSETSDLLFNKLINFVLDKK</sequence>
<evidence type="ECO:0000313" key="2">
    <source>
        <dbReference type="Proteomes" id="UP001432074"/>
    </source>
</evidence>
<dbReference type="Proteomes" id="UP001432074">
    <property type="component" value="Chromosome"/>
</dbReference>
<name>A0ABZ2ANI3_MYCAR</name>
<accession>A0ABZ2ANI3</accession>
<organism evidence="1 2">
    <name type="scientific">Mycoplasmopsis arginini</name>
    <name type="common">Mycoplasma arginini</name>
    <dbReference type="NCBI Taxonomy" id="2094"/>
    <lineage>
        <taxon>Bacteria</taxon>
        <taxon>Bacillati</taxon>
        <taxon>Mycoplasmatota</taxon>
        <taxon>Mycoplasmoidales</taxon>
        <taxon>Metamycoplasmataceae</taxon>
        <taxon>Mycoplasmopsis</taxon>
    </lineage>
</organism>
<proteinExistence type="predicted"/>
<gene>
    <name evidence="1" type="ORF">V2E25_01600</name>
</gene>
<protein>
    <submittedName>
        <fullName evidence="1">Uncharacterized protein</fullName>
    </submittedName>
</protein>